<protein>
    <submittedName>
        <fullName evidence="1">Uncharacterized protein</fullName>
    </submittedName>
</protein>
<organism evidence="1 2">
    <name type="scientific">Protopolystoma xenopodis</name>
    <dbReference type="NCBI Taxonomy" id="117903"/>
    <lineage>
        <taxon>Eukaryota</taxon>
        <taxon>Metazoa</taxon>
        <taxon>Spiralia</taxon>
        <taxon>Lophotrochozoa</taxon>
        <taxon>Platyhelminthes</taxon>
        <taxon>Monogenea</taxon>
        <taxon>Polyopisthocotylea</taxon>
        <taxon>Polystomatidea</taxon>
        <taxon>Polystomatidae</taxon>
        <taxon>Protopolystoma</taxon>
    </lineage>
</organism>
<name>A0A3S5AJJ9_9PLAT</name>
<evidence type="ECO:0000313" key="1">
    <source>
        <dbReference type="EMBL" id="VEL25398.1"/>
    </source>
</evidence>
<comment type="caution">
    <text evidence="1">The sequence shown here is derived from an EMBL/GenBank/DDBJ whole genome shotgun (WGS) entry which is preliminary data.</text>
</comment>
<keyword evidence="2" id="KW-1185">Reference proteome</keyword>
<gene>
    <name evidence="1" type="ORF">PXEA_LOCUS18838</name>
</gene>
<evidence type="ECO:0000313" key="2">
    <source>
        <dbReference type="Proteomes" id="UP000784294"/>
    </source>
</evidence>
<accession>A0A3S5AJJ9</accession>
<dbReference type="Proteomes" id="UP000784294">
    <property type="component" value="Unassembled WGS sequence"/>
</dbReference>
<dbReference type="AlphaFoldDB" id="A0A3S5AJJ9"/>
<dbReference type="EMBL" id="CAAALY010073671">
    <property type="protein sequence ID" value="VEL25398.1"/>
    <property type="molecule type" value="Genomic_DNA"/>
</dbReference>
<sequence>MIQFVEVQHLLRHDRDSVDRRACCRWAGGEEDEGR</sequence>
<reference evidence="1" key="1">
    <citation type="submission" date="2018-11" db="EMBL/GenBank/DDBJ databases">
        <authorList>
            <consortium name="Pathogen Informatics"/>
        </authorList>
    </citation>
    <scope>NUCLEOTIDE SEQUENCE</scope>
</reference>
<proteinExistence type="predicted"/>